<feature type="active site" evidence="5 6">
    <location>
        <position position="363"/>
    </location>
</feature>
<proteinExistence type="inferred from homology"/>
<keyword evidence="4 6" id="KW-0788">Thiol protease</keyword>
<comment type="caution">
    <text evidence="9">The sequence shown here is derived from an EMBL/GenBank/DDBJ whole genome shotgun (WGS) entry which is preliminary data.</text>
</comment>
<evidence type="ECO:0000256" key="6">
    <source>
        <dbReference type="PROSITE-ProRule" id="PRU00239"/>
    </source>
</evidence>
<dbReference type="InterPro" id="IPR038765">
    <property type="entry name" value="Papain-like_cys_pep_sf"/>
</dbReference>
<reference evidence="9" key="2">
    <citation type="submission" date="2020-04" db="EMBL/GenBank/DDBJ databases">
        <authorList>
            <person name="Santos R.A.C."/>
            <person name="Steenwyk J.L."/>
            <person name="Rivero-Menendez O."/>
            <person name="Mead M.E."/>
            <person name="Silva L.P."/>
            <person name="Bastos R.W."/>
            <person name="Alastruey-Izquierdo A."/>
            <person name="Goldman G.H."/>
            <person name="Rokas A."/>
        </authorList>
    </citation>
    <scope>NUCLEOTIDE SEQUENCE</scope>
    <source>
        <strain evidence="9">CNM-CM6805</strain>
    </source>
</reference>
<dbReference type="EMBL" id="JAAAPX010000023">
    <property type="protein sequence ID" value="KAF4241001.1"/>
    <property type="molecule type" value="Genomic_DNA"/>
</dbReference>
<feature type="region of interest" description="Disordered" evidence="7">
    <location>
        <begin position="1113"/>
        <end position="1150"/>
    </location>
</feature>
<evidence type="ECO:0000259" key="8">
    <source>
        <dbReference type="PROSITE" id="PS50203"/>
    </source>
</evidence>
<feature type="domain" description="Calpain catalytic" evidence="8">
    <location>
        <begin position="141"/>
        <end position="439"/>
    </location>
</feature>
<dbReference type="PANTHER" id="PTHR10183:SF379">
    <property type="entry name" value="CALPAIN-5"/>
    <property type="match status" value="1"/>
</dbReference>
<dbReference type="Gene3D" id="3.90.70.10">
    <property type="entry name" value="Cysteine proteinases"/>
    <property type="match status" value="1"/>
</dbReference>
<feature type="compositionally biased region" description="Basic residues" evidence="7">
    <location>
        <begin position="1135"/>
        <end position="1145"/>
    </location>
</feature>
<dbReference type="GO" id="GO:0004198">
    <property type="term" value="F:calcium-dependent cysteine-type endopeptidase activity"/>
    <property type="evidence" value="ECO:0007669"/>
    <property type="project" value="InterPro"/>
</dbReference>
<comment type="similarity">
    <text evidence="1">Belongs to the peptidase C2 family.</text>
</comment>
<dbReference type="Gene3D" id="3.40.50.1820">
    <property type="entry name" value="alpha/beta hydrolase"/>
    <property type="match status" value="1"/>
</dbReference>
<dbReference type="AlphaFoldDB" id="A0A8H4HC37"/>
<feature type="active site" evidence="5 6">
    <location>
        <position position="170"/>
    </location>
</feature>
<accession>A0A8H4HC37</accession>
<dbReference type="SUPFAM" id="SSF54001">
    <property type="entry name" value="Cysteine proteinases"/>
    <property type="match status" value="1"/>
</dbReference>
<dbReference type="InterPro" id="IPR029058">
    <property type="entry name" value="AB_hydrolase_fold"/>
</dbReference>
<name>A0A8H4HC37_9EURO</name>
<evidence type="ECO:0000256" key="1">
    <source>
        <dbReference type="ARBA" id="ARBA00007623"/>
    </source>
</evidence>
<evidence type="ECO:0000256" key="7">
    <source>
        <dbReference type="SAM" id="MobiDB-lite"/>
    </source>
</evidence>
<dbReference type="PRINTS" id="PR00704">
    <property type="entry name" value="CALPAIN"/>
</dbReference>
<dbReference type="Proteomes" id="UP000653565">
    <property type="component" value="Unassembled WGS sequence"/>
</dbReference>
<evidence type="ECO:0000256" key="5">
    <source>
        <dbReference type="PIRSR" id="PIRSR622684-1"/>
    </source>
</evidence>
<feature type="active site" evidence="5 6">
    <location>
        <position position="383"/>
    </location>
</feature>
<evidence type="ECO:0000256" key="2">
    <source>
        <dbReference type="ARBA" id="ARBA00022670"/>
    </source>
</evidence>
<dbReference type="SMART" id="SM00230">
    <property type="entry name" value="CysPc"/>
    <property type="match status" value="1"/>
</dbReference>
<dbReference type="InterPro" id="IPR022684">
    <property type="entry name" value="Calpain_cysteine_protease"/>
</dbReference>
<sequence length="1208" mass="137313">MDTGEDYVDMDYTPPLSTRSDSRARRVQQNPQEIMKEFWNQFSTKYPGKVYTVLPDNPYARSKAASIRRGTIKGQNAGKSYEQAKQECERAVERIVKECRRVNQKYTDPHFDIEVDLKSGRRECLDSLDQKNHEMRPKGVKRVTEIFEKPQFFVNGPTASDVRQGRDGDCWFMAALCTMGNKQGLIEKICVARDENVGVYGFIFYRDGEWQKCIVDDKLYLRAADYDESVDERPIWDDINRNDTEEEYRKVWQTGSRALYFAQCVDPNETWLPLLEKAYAKAHGDFSAIEGGFVGEALEDLTGGVTSDILTSNILDKDRFWKEELMKVNDEFLFGCGTGLFSNWLDPKYQGPPRDRRGISENHSYSIMDAKEVDGRRLLRLRNPWGKKEWNGAWSDGSEQWTPEWMQKLDHKFGNDGFFWISYEDLLKKYQHLDRTRLFGPEWTVTQQWTTLNVPWSADYHSTRFRMDVTTAGPVVIVLSQLDTRYFRGLDGEYDFELKFRVQKDGEEEYIVRSHSSYLINRSVSAEVNLDPGRYHVLVKVTAYRRDHVESAEEVVSRLAPIKREKLVQIGLSYDLAHAKGLVVETEPEKQARQERELRRRKLERRKLREETKRRLQKEWIRGRKMAARKERAAERRVAMSNGSLNQKQPDKRAIEQIFPDGPVQSPADLAGAPTNGFETMPVPNSSVPTINLPEDHGSNHVRQRSRETLRSSLDTTVSMTHSVYYSEQELLEGFEFDSDLDMPPEEHEETKAPPAASTCFPGASIDPWNAVCVVGLRVYSKDQQLSLAVVRPVPEDDVEAALDMDDPAASATLPKGKFSRMLNGATPSTDLVPESALSQKEEERRLSTANKQVFYRYPTPVHDTLAGFDWIQQNLQPARLGVIGTHIGGSLALMLALTEAQSVHAVAAVEPICDWAGLDEHCLMEEQPAHEGNTASKRTRGAGSRVPAAQDLFPLLEAREKFFASPERYFDAFASPVLFLRSAGKDVPRTFPKYRTGPDYPAPVLVSSEPDRRPIGVWDADTQNQTIHQQCDIYDSETDLLSDPDSGTKSRIDPADVSFSIQGRAIRRRKALSRWPPYGLDYGSSASPRYHIYNQGIKRLEMALPNIRLFVSGPENENEQPDPVPASGGDGKRQGPRQSRKAQRRSVLAQQADEMVDVMRRACFWGREKGYGESRVTLAQVPPGSGEEDAGRWLGETLLSKDSDANS</sequence>
<dbReference type="GO" id="GO:0006508">
    <property type="term" value="P:proteolysis"/>
    <property type="evidence" value="ECO:0007669"/>
    <property type="project" value="UniProtKB-KW"/>
</dbReference>
<feature type="region of interest" description="Disordered" evidence="7">
    <location>
        <begin position="1175"/>
        <end position="1208"/>
    </location>
</feature>
<dbReference type="FunFam" id="3.90.70.10:FF:000072">
    <property type="entry name" value="Cysteine proteinase"/>
    <property type="match status" value="1"/>
</dbReference>
<keyword evidence="10" id="KW-1185">Reference proteome</keyword>
<organism evidence="9 10">
    <name type="scientific">Aspergillus fumigatiaffinis</name>
    <dbReference type="NCBI Taxonomy" id="340414"/>
    <lineage>
        <taxon>Eukaryota</taxon>
        <taxon>Fungi</taxon>
        <taxon>Dikarya</taxon>
        <taxon>Ascomycota</taxon>
        <taxon>Pezizomycotina</taxon>
        <taxon>Eurotiomycetes</taxon>
        <taxon>Eurotiomycetidae</taxon>
        <taxon>Eurotiales</taxon>
        <taxon>Aspergillaceae</taxon>
        <taxon>Aspergillus</taxon>
        <taxon>Aspergillus subgen. Fumigati</taxon>
    </lineage>
</organism>
<dbReference type="InterPro" id="IPR001300">
    <property type="entry name" value="Peptidase_C2_calpain_cat"/>
</dbReference>
<dbReference type="PROSITE" id="PS50203">
    <property type="entry name" value="CALPAIN_CAT"/>
    <property type="match status" value="1"/>
</dbReference>
<evidence type="ECO:0000313" key="10">
    <source>
        <dbReference type="Proteomes" id="UP000653565"/>
    </source>
</evidence>
<evidence type="ECO:0000256" key="3">
    <source>
        <dbReference type="ARBA" id="ARBA00022801"/>
    </source>
</evidence>
<dbReference type="CDD" id="cd00044">
    <property type="entry name" value="CysPc"/>
    <property type="match status" value="1"/>
</dbReference>
<keyword evidence="2 6" id="KW-0645">Protease</keyword>
<protein>
    <recommendedName>
        <fullName evidence="8">Calpain catalytic domain-containing protein</fullName>
    </recommendedName>
</protein>
<reference evidence="9" key="1">
    <citation type="journal article" date="2020" name="bioRxiv">
        <title>Genomic and phenotypic heterogeneity of clinical isolates of the human pathogens Aspergillus fumigatus, Aspergillus lentulus and Aspergillus fumigatiaffinis.</title>
        <authorList>
            <person name="dos Santos R.A.C."/>
            <person name="Steenwyk J.L."/>
            <person name="Rivero-Menendez O."/>
            <person name="Mead M.E."/>
            <person name="Silva L.P."/>
            <person name="Bastos R.W."/>
            <person name="Alastruey-Izquierdo A."/>
            <person name="Goldman G.H."/>
            <person name="Rokas A."/>
        </authorList>
    </citation>
    <scope>NUCLEOTIDE SEQUENCE</scope>
    <source>
        <strain evidence="9">CNM-CM6805</strain>
    </source>
</reference>
<feature type="region of interest" description="Disordered" evidence="7">
    <location>
        <begin position="740"/>
        <end position="759"/>
    </location>
</feature>
<feature type="region of interest" description="Disordered" evidence="7">
    <location>
        <begin position="1"/>
        <end position="24"/>
    </location>
</feature>
<dbReference type="PANTHER" id="PTHR10183">
    <property type="entry name" value="CALPAIN"/>
    <property type="match status" value="1"/>
</dbReference>
<gene>
    <name evidence="9" type="ORF">CNMCM6805_004492</name>
</gene>
<dbReference type="Pfam" id="PF00648">
    <property type="entry name" value="Peptidase_C2"/>
    <property type="match status" value="2"/>
</dbReference>
<dbReference type="SUPFAM" id="SSF53474">
    <property type="entry name" value="alpha/beta-Hydrolases"/>
    <property type="match status" value="1"/>
</dbReference>
<evidence type="ECO:0000313" key="9">
    <source>
        <dbReference type="EMBL" id="KAF4241001.1"/>
    </source>
</evidence>
<keyword evidence="3 6" id="KW-0378">Hydrolase</keyword>
<evidence type="ECO:0000256" key="4">
    <source>
        <dbReference type="ARBA" id="ARBA00022807"/>
    </source>
</evidence>